<organism evidence="1 2">
    <name type="scientific">Phytophthora rubi</name>
    <dbReference type="NCBI Taxonomy" id="129364"/>
    <lineage>
        <taxon>Eukaryota</taxon>
        <taxon>Sar</taxon>
        <taxon>Stramenopiles</taxon>
        <taxon>Oomycota</taxon>
        <taxon>Peronosporomycetes</taxon>
        <taxon>Peronosporales</taxon>
        <taxon>Peronosporaceae</taxon>
        <taxon>Phytophthora</taxon>
    </lineage>
</organism>
<evidence type="ECO:0000313" key="1">
    <source>
        <dbReference type="EMBL" id="KAE9289577.1"/>
    </source>
</evidence>
<reference evidence="1 2" key="1">
    <citation type="submission" date="2018-08" db="EMBL/GenBank/DDBJ databases">
        <title>Genomic investigation of the strawberry pathogen Phytophthora fragariae indicates pathogenicity is determined by transcriptional variation in three key races.</title>
        <authorList>
            <person name="Adams T.M."/>
            <person name="Armitage A.D."/>
            <person name="Sobczyk M.K."/>
            <person name="Bates H.J."/>
            <person name="Dunwell J.M."/>
            <person name="Nellist C.F."/>
            <person name="Harrison R.J."/>
        </authorList>
    </citation>
    <scope>NUCLEOTIDE SEQUENCE [LARGE SCALE GENOMIC DNA]</scope>
    <source>
        <strain evidence="1 2">SCRP333</strain>
    </source>
</reference>
<feature type="non-terminal residue" evidence="1">
    <location>
        <position position="62"/>
    </location>
</feature>
<name>A0A6A4CNI0_9STRA</name>
<comment type="caution">
    <text evidence="1">The sequence shown here is derived from an EMBL/GenBank/DDBJ whole genome shotgun (WGS) entry which is preliminary data.</text>
</comment>
<keyword evidence="2" id="KW-1185">Reference proteome</keyword>
<sequence length="62" mass="6500">MADGVPRVADAPSDHGCTGCCMGKMRKGNFSRDPEKVVKIAGFHGLIHSDIMGPMQTKTPGG</sequence>
<gene>
    <name evidence="1" type="ORF">PR003_g25518</name>
</gene>
<dbReference type="Proteomes" id="UP000434957">
    <property type="component" value="Unassembled WGS sequence"/>
</dbReference>
<dbReference type="AlphaFoldDB" id="A0A6A4CNI0"/>
<dbReference type="EMBL" id="QXFT01003079">
    <property type="protein sequence ID" value="KAE9289577.1"/>
    <property type="molecule type" value="Genomic_DNA"/>
</dbReference>
<proteinExistence type="predicted"/>
<evidence type="ECO:0000313" key="2">
    <source>
        <dbReference type="Proteomes" id="UP000434957"/>
    </source>
</evidence>
<accession>A0A6A4CNI0</accession>
<protein>
    <submittedName>
        <fullName evidence="1">Uncharacterized protein</fullName>
    </submittedName>
</protein>